<evidence type="ECO:0000313" key="3">
    <source>
        <dbReference type="EMBL" id="QCF24810.1"/>
    </source>
</evidence>
<dbReference type="PANTHER" id="PTHR23131:SF0">
    <property type="entry name" value="ENDORIBONUCLEASE LACTB2"/>
    <property type="match status" value="1"/>
</dbReference>
<evidence type="ECO:0000259" key="2">
    <source>
        <dbReference type="PROSITE" id="PS51462"/>
    </source>
</evidence>
<dbReference type="Pfam" id="PF17778">
    <property type="entry name" value="WHD_BLACT"/>
    <property type="match status" value="1"/>
</dbReference>
<keyword evidence="4" id="KW-1185">Reference proteome</keyword>
<evidence type="ECO:0000313" key="4">
    <source>
        <dbReference type="Proteomes" id="UP000298049"/>
    </source>
</evidence>
<dbReference type="PROSITE" id="PS51462">
    <property type="entry name" value="NUDIX"/>
    <property type="match status" value="1"/>
</dbReference>
<keyword evidence="3" id="KW-0378">Hydrolase</keyword>
<feature type="region of interest" description="Disordered" evidence="1">
    <location>
        <begin position="253"/>
        <end position="278"/>
    </location>
</feature>
<proteinExistence type="predicted"/>
<dbReference type="Gene3D" id="3.90.79.10">
    <property type="entry name" value="Nucleoside Triphosphate Pyrophosphohydrolase"/>
    <property type="match status" value="1"/>
</dbReference>
<protein>
    <submittedName>
        <fullName evidence="3">MBL fold metallo-hydrolase</fullName>
    </submittedName>
</protein>
<dbReference type="SUPFAM" id="SSF55811">
    <property type="entry name" value="Nudix"/>
    <property type="match status" value="1"/>
</dbReference>
<accession>A0A4V1D8D5</accession>
<dbReference type="OrthoDB" id="9788263at2"/>
<dbReference type="InterPro" id="IPR050662">
    <property type="entry name" value="Sec-metab_biosynth-thioest"/>
</dbReference>
<dbReference type="CDD" id="cd18870">
    <property type="entry name" value="NUDIX_AcylCoAdiphos_Nudt19"/>
    <property type="match status" value="1"/>
</dbReference>
<dbReference type="InterPro" id="IPR041516">
    <property type="entry name" value="LACTB2_WH"/>
</dbReference>
<feature type="domain" description="Nudix hydrolase" evidence="2">
    <location>
        <begin position="6"/>
        <end position="231"/>
    </location>
</feature>
<dbReference type="SMART" id="SM00849">
    <property type="entry name" value="Lactamase_B"/>
    <property type="match status" value="1"/>
</dbReference>
<dbReference type="SUPFAM" id="SSF56281">
    <property type="entry name" value="Metallo-hydrolase/oxidoreductase"/>
    <property type="match status" value="1"/>
</dbReference>
<gene>
    <name evidence="3" type="ORF">soil367_01915</name>
</gene>
<dbReference type="PANTHER" id="PTHR23131">
    <property type="entry name" value="ENDORIBONUCLEASE LACTB2"/>
    <property type="match status" value="1"/>
</dbReference>
<name>A0A4V1D8D5_9ALTE</name>
<dbReference type="RefSeq" id="WP_136546387.1">
    <property type="nucleotide sequence ID" value="NZ_CP031093.1"/>
</dbReference>
<dbReference type="Gene3D" id="3.60.15.10">
    <property type="entry name" value="Ribonuclease Z/Hydroxyacylglutathione hydrolase-like"/>
    <property type="match status" value="1"/>
</dbReference>
<organism evidence="3 4">
    <name type="scientific">Hydrocarboniclastica marina</name>
    <dbReference type="NCBI Taxonomy" id="2259620"/>
    <lineage>
        <taxon>Bacteria</taxon>
        <taxon>Pseudomonadati</taxon>
        <taxon>Pseudomonadota</taxon>
        <taxon>Gammaproteobacteria</taxon>
        <taxon>Alteromonadales</taxon>
        <taxon>Alteromonadaceae</taxon>
        <taxon>Hydrocarboniclastica</taxon>
    </lineage>
</organism>
<dbReference type="InterPro" id="IPR000086">
    <property type="entry name" value="NUDIX_hydrolase_dom"/>
</dbReference>
<dbReference type="KEGG" id="hmi:soil367_01915"/>
<dbReference type="Gene3D" id="1.10.10.10">
    <property type="entry name" value="Winged helix-like DNA-binding domain superfamily/Winged helix DNA-binding domain"/>
    <property type="match status" value="1"/>
</dbReference>
<dbReference type="InterPro" id="IPR036866">
    <property type="entry name" value="RibonucZ/Hydroxyglut_hydro"/>
</dbReference>
<sequence length="583" mass="62793">MAVITPRPAATLILCRDRPGGPAPSTDDPGGIEVLLVQRTHQAVFMPGVFVFPGGAVDPGDDAHDLHLHVSGLAAAEANGLLEVEGGGLGYLTAAVRECFEEAGILLGRDLRRTQPRANGCAYLSHESHALAAQCQALREQMLAGAVTMPELCKRLSICLPLDQIAYLSRWITPPGPPRRFDTRFFVAKAPVDQRASHDGHETIDHLWIGPGDAIERNQRGDLSLGLPTRASLEALAGFATTDELMNHLHRARSGVRTDLGPQRSRSRPATGRQGQQIIDPSHPAYAEVEKLDPGRQGIAQCEILPGCMTMMSPTIGRITAPNPGIMTGPGTNSYIIGRGRDRAVIDPGPAIDAHLEAILAAVGSQGGQLRWILVTHTHRDHSPGAARLKAATGATVLGMEAPADDYQDPSFTPDATLAHGERIDGDDFSLKAIHTPGHASNHICYLHEQDGVLFSGDHIMQGSTVVVNPPDGDMAAYMASLRDLKRENALYIAPGHGFLMDQPNRVIDRLIAHRQKREDKVITALTSAAGIDEQTLVAKVYDDVPSAVHPLAQRSMLAHLYKLESEARVIRGADGWRLLKPW</sequence>
<dbReference type="Proteomes" id="UP000298049">
    <property type="component" value="Chromosome"/>
</dbReference>
<dbReference type="InterPro" id="IPR001279">
    <property type="entry name" value="Metallo-B-lactamas"/>
</dbReference>
<dbReference type="GO" id="GO:0016787">
    <property type="term" value="F:hydrolase activity"/>
    <property type="evidence" value="ECO:0007669"/>
    <property type="project" value="UniProtKB-KW"/>
</dbReference>
<dbReference type="EMBL" id="CP031093">
    <property type="protein sequence ID" value="QCF24810.1"/>
    <property type="molecule type" value="Genomic_DNA"/>
</dbReference>
<dbReference type="InterPro" id="IPR015797">
    <property type="entry name" value="NUDIX_hydrolase-like_dom_sf"/>
</dbReference>
<dbReference type="CDD" id="cd16278">
    <property type="entry name" value="metallo-hydrolase-like_MBL-fold"/>
    <property type="match status" value="1"/>
</dbReference>
<evidence type="ECO:0000256" key="1">
    <source>
        <dbReference type="SAM" id="MobiDB-lite"/>
    </source>
</evidence>
<reference evidence="3 4" key="1">
    <citation type="submission" date="2018-07" db="EMBL/GenBank/DDBJ databases">
        <title>Marsedoiliclastica nanhaica gen. nov. sp. nov., a novel marine hydrocarbonoclastic bacterium isolated from an in-situ enriched hydrocarbon-degrading consortium in deep-sea sediment.</title>
        <authorList>
            <person name="Dong C."/>
            <person name="Ma T."/>
            <person name="Liu R."/>
            <person name="Shao Z."/>
        </authorList>
    </citation>
    <scope>NUCLEOTIDE SEQUENCE [LARGE SCALE GENOMIC DNA]</scope>
    <source>
        <strain evidence="4">soil36-7</strain>
    </source>
</reference>
<dbReference type="AlphaFoldDB" id="A0A4V1D8D5"/>
<dbReference type="InterPro" id="IPR036388">
    <property type="entry name" value="WH-like_DNA-bd_sf"/>
</dbReference>
<dbReference type="Pfam" id="PF00753">
    <property type="entry name" value="Lactamase_B"/>
    <property type="match status" value="1"/>
</dbReference>